<accession>S3D119</accession>
<dbReference type="GeneID" id="19460686"/>
<dbReference type="HOGENOM" id="CLU_2236857_0_0_1"/>
<dbReference type="Proteomes" id="UP000016922">
    <property type="component" value="Unassembled WGS sequence"/>
</dbReference>
<protein>
    <submittedName>
        <fullName evidence="2">Uncharacterized protein</fullName>
    </submittedName>
</protein>
<evidence type="ECO:0000313" key="2">
    <source>
        <dbReference type="EMBL" id="EPE25716.1"/>
    </source>
</evidence>
<dbReference type="AlphaFoldDB" id="S3D119"/>
<feature type="region of interest" description="Disordered" evidence="1">
    <location>
        <begin position="16"/>
        <end position="41"/>
    </location>
</feature>
<dbReference type="RefSeq" id="XP_008087035.1">
    <property type="nucleotide sequence ID" value="XM_008088844.1"/>
</dbReference>
<proteinExistence type="predicted"/>
<evidence type="ECO:0000313" key="3">
    <source>
        <dbReference type="Proteomes" id="UP000016922"/>
    </source>
</evidence>
<gene>
    <name evidence="2" type="ORF">GLAREA_01628</name>
</gene>
<feature type="compositionally biased region" description="Low complexity" evidence="1">
    <location>
        <begin position="18"/>
        <end position="28"/>
    </location>
</feature>
<name>S3D119_GLAL2</name>
<feature type="compositionally biased region" description="Basic and acidic residues" evidence="1">
    <location>
        <begin position="29"/>
        <end position="40"/>
    </location>
</feature>
<organism evidence="2 3">
    <name type="scientific">Glarea lozoyensis (strain ATCC 20868 / MF5171)</name>
    <dbReference type="NCBI Taxonomy" id="1116229"/>
    <lineage>
        <taxon>Eukaryota</taxon>
        <taxon>Fungi</taxon>
        <taxon>Dikarya</taxon>
        <taxon>Ascomycota</taxon>
        <taxon>Pezizomycotina</taxon>
        <taxon>Leotiomycetes</taxon>
        <taxon>Helotiales</taxon>
        <taxon>Helotiaceae</taxon>
        <taxon>Glarea</taxon>
    </lineage>
</organism>
<keyword evidence="3" id="KW-1185">Reference proteome</keyword>
<dbReference type="EMBL" id="KE145371">
    <property type="protein sequence ID" value="EPE25716.1"/>
    <property type="molecule type" value="Genomic_DNA"/>
</dbReference>
<reference evidence="2 3" key="1">
    <citation type="journal article" date="2013" name="BMC Genomics">
        <title>Genomics-driven discovery of the pneumocandin biosynthetic gene cluster in the fungus Glarea lozoyensis.</title>
        <authorList>
            <person name="Chen L."/>
            <person name="Yue Q."/>
            <person name="Zhang X."/>
            <person name="Xiang M."/>
            <person name="Wang C."/>
            <person name="Li S."/>
            <person name="Che Y."/>
            <person name="Ortiz-Lopez F.J."/>
            <person name="Bills G.F."/>
            <person name="Liu X."/>
            <person name="An Z."/>
        </authorList>
    </citation>
    <scope>NUCLEOTIDE SEQUENCE [LARGE SCALE GENOMIC DNA]</scope>
    <source>
        <strain evidence="3">ATCC 20868 / MF5171</strain>
    </source>
</reference>
<evidence type="ECO:0000256" key="1">
    <source>
        <dbReference type="SAM" id="MobiDB-lite"/>
    </source>
</evidence>
<dbReference type="KEGG" id="glz:GLAREA_01628"/>
<sequence>MDLNSVESRMVPWNIYQPSPLSISSSTTSREKNSEGRKGFEGPSQLGCCTFWGFGHDLKTAETIDYTSQGPKGIQNITFLATFLHSDLTLWLRPILISTKQTVDP</sequence>